<evidence type="ECO:0008006" key="4">
    <source>
        <dbReference type="Google" id="ProtNLM"/>
    </source>
</evidence>
<reference evidence="2" key="1">
    <citation type="submission" date="2023-10" db="EMBL/GenBank/DDBJ databases">
        <title>Genome assembly of Pristionchus species.</title>
        <authorList>
            <person name="Yoshida K."/>
            <person name="Sommer R.J."/>
        </authorList>
    </citation>
    <scope>NUCLEOTIDE SEQUENCE</scope>
    <source>
        <strain evidence="2">RS5133</strain>
    </source>
</reference>
<feature type="transmembrane region" description="Helical" evidence="1">
    <location>
        <begin position="63"/>
        <end position="85"/>
    </location>
</feature>
<accession>A0AAV5UZD9</accession>
<gene>
    <name evidence="2" type="ORF">PFISCL1PPCAC_3168</name>
</gene>
<keyword evidence="3" id="KW-1185">Reference proteome</keyword>
<feature type="transmembrane region" description="Helical" evidence="1">
    <location>
        <begin position="38"/>
        <end position="56"/>
    </location>
</feature>
<protein>
    <recommendedName>
        <fullName evidence="4">G protein-coupled receptor</fullName>
    </recommendedName>
</protein>
<proteinExistence type="predicted"/>
<feature type="non-terminal residue" evidence="2">
    <location>
        <position position="1"/>
    </location>
</feature>
<evidence type="ECO:0000313" key="3">
    <source>
        <dbReference type="Proteomes" id="UP001432322"/>
    </source>
</evidence>
<dbReference type="EMBL" id="BTSY01000001">
    <property type="protein sequence ID" value="GMT11871.1"/>
    <property type="molecule type" value="Genomic_DNA"/>
</dbReference>
<evidence type="ECO:0000313" key="2">
    <source>
        <dbReference type="EMBL" id="GMT11871.1"/>
    </source>
</evidence>
<feature type="transmembrane region" description="Helical" evidence="1">
    <location>
        <begin position="7"/>
        <end position="26"/>
    </location>
</feature>
<comment type="caution">
    <text evidence="2">The sequence shown here is derived from an EMBL/GenBank/DDBJ whole genome shotgun (WGS) entry which is preliminary data.</text>
</comment>
<keyword evidence="1" id="KW-0812">Transmembrane</keyword>
<feature type="transmembrane region" description="Helical" evidence="1">
    <location>
        <begin position="91"/>
        <end position="108"/>
    </location>
</feature>
<sequence>TRISVIIVKTIPSFTMGALLCLRFPITPRTIPHIFGPPMATAGFHIISTVLGYSYASPFLWKVIAEYVFCLTGLANFIIAVGLIWEGKTLFNSFPLLVAIYEAIYLPFHVPKLVILSK</sequence>
<dbReference type="AlphaFoldDB" id="A0AAV5UZD9"/>
<evidence type="ECO:0000256" key="1">
    <source>
        <dbReference type="SAM" id="Phobius"/>
    </source>
</evidence>
<keyword evidence="1" id="KW-1133">Transmembrane helix</keyword>
<dbReference type="Proteomes" id="UP001432322">
    <property type="component" value="Unassembled WGS sequence"/>
</dbReference>
<keyword evidence="1" id="KW-0472">Membrane</keyword>
<name>A0AAV5UZD9_9BILA</name>
<organism evidence="2 3">
    <name type="scientific">Pristionchus fissidentatus</name>
    <dbReference type="NCBI Taxonomy" id="1538716"/>
    <lineage>
        <taxon>Eukaryota</taxon>
        <taxon>Metazoa</taxon>
        <taxon>Ecdysozoa</taxon>
        <taxon>Nematoda</taxon>
        <taxon>Chromadorea</taxon>
        <taxon>Rhabditida</taxon>
        <taxon>Rhabditina</taxon>
        <taxon>Diplogasteromorpha</taxon>
        <taxon>Diplogasteroidea</taxon>
        <taxon>Neodiplogasteridae</taxon>
        <taxon>Pristionchus</taxon>
    </lineage>
</organism>